<feature type="compositionally biased region" description="Basic and acidic residues" evidence="1">
    <location>
        <begin position="29"/>
        <end position="41"/>
    </location>
</feature>
<evidence type="ECO:0000313" key="2">
    <source>
        <dbReference type="Proteomes" id="UP000887566"/>
    </source>
</evidence>
<protein>
    <submittedName>
        <fullName evidence="3">Uncharacterized protein</fullName>
    </submittedName>
</protein>
<dbReference type="AlphaFoldDB" id="A0A914V0D4"/>
<organism evidence="2 3">
    <name type="scientific">Plectus sambesii</name>
    <dbReference type="NCBI Taxonomy" id="2011161"/>
    <lineage>
        <taxon>Eukaryota</taxon>
        <taxon>Metazoa</taxon>
        <taxon>Ecdysozoa</taxon>
        <taxon>Nematoda</taxon>
        <taxon>Chromadorea</taxon>
        <taxon>Plectida</taxon>
        <taxon>Plectina</taxon>
        <taxon>Plectoidea</taxon>
        <taxon>Plectidae</taxon>
        <taxon>Plectus</taxon>
    </lineage>
</organism>
<dbReference type="WBParaSite" id="PSAMB.scaffold1396size32080.g12947.t1">
    <property type="protein sequence ID" value="PSAMB.scaffold1396size32080.g12947.t1"/>
    <property type="gene ID" value="PSAMB.scaffold1396size32080.g12947"/>
</dbReference>
<dbReference type="Proteomes" id="UP000887566">
    <property type="component" value="Unplaced"/>
</dbReference>
<name>A0A914V0D4_9BILA</name>
<proteinExistence type="predicted"/>
<feature type="region of interest" description="Disordered" evidence="1">
    <location>
        <begin position="1"/>
        <end position="41"/>
    </location>
</feature>
<accession>A0A914V0D4</accession>
<reference evidence="3" key="1">
    <citation type="submission" date="2022-11" db="UniProtKB">
        <authorList>
            <consortium name="WormBaseParasite"/>
        </authorList>
    </citation>
    <scope>IDENTIFICATION</scope>
</reference>
<feature type="compositionally biased region" description="Low complexity" evidence="1">
    <location>
        <begin position="17"/>
        <end position="28"/>
    </location>
</feature>
<keyword evidence="2" id="KW-1185">Reference proteome</keyword>
<evidence type="ECO:0000313" key="3">
    <source>
        <dbReference type="WBParaSite" id="PSAMB.scaffold1396size32080.g12947.t1"/>
    </source>
</evidence>
<evidence type="ECO:0000256" key="1">
    <source>
        <dbReference type="SAM" id="MobiDB-lite"/>
    </source>
</evidence>
<sequence>MRRHMKAAAFLPATTFRSSQQRQQAASRSGEDWLPWRRDSSRPNQCLSVARKEKGEGGRVEKLVVGTERTSPLGSLFLSRLAPPSTSQPARPVHINHLWRRGSFAPEPCPPLSPLFSSPS</sequence>